<dbReference type="OrthoDB" id="5332150at2"/>
<feature type="domain" description="TonB-dependent receptor plug" evidence="9">
    <location>
        <begin position="61"/>
        <end position="152"/>
    </location>
</feature>
<keyword evidence="3 7" id="KW-1134">Transmembrane beta strand</keyword>
<evidence type="ECO:0000313" key="11">
    <source>
        <dbReference type="Proteomes" id="UP000305675"/>
    </source>
</evidence>
<dbReference type="InterPro" id="IPR036942">
    <property type="entry name" value="Beta-barrel_TonB_sf"/>
</dbReference>
<dbReference type="GO" id="GO:0015344">
    <property type="term" value="F:siderophore uptake transmembrane transporter activity"/>
    <property type="evidence" value="ECO:0007669"/>
    <property type="project" value="TreeGrafter"/>
</dbReference>
<dbReference type="PANTHER" id="PTHR30069">
    <property type="entry name" value="TONB-DEPENDENT OUTER MEMBRANE RECEPTOR"/>
    <property type="match status" value="1"/>
</dbReference>
<dbReference type="PANTHER" id="PTHR30069:SF49">
    <property type="entry name" value="OUTER MEMBRANE PROTEIN C"/>
    <property type="match status" value="1"/>
</dbReference>
<evidence type="ECO:0000256" key="1">
    <source>
        <dbReference type="ARBA" id="ARBA00004571"/>
    </source>
</evidence>
<dbReference type="Gene3D" id="2.170.130.10">
    <property type="entry name" value="TonB-dependent receptor, plug domain"/>
    <property type="match status" value="1"/>
</dbReference>
<gene>
    <name evidence="10" type="ORF">FCL42_06560</name>
</gene>
<dbReference type="InterPro" id="IPR039426">
    <property type="entry name" value="TonB-dep_rcpt-like"/>
</dbReference>
<keyword evidence="5 7" id="KW-0472">Membrane</keyword>
<dbReference type="InterPro" id="IPR037066">
    <property type="entry name" value="Plug_dom_sf"/>
</dbReference>
<dbReference type="Gene3D" id="2.40.170.20">
    <property type="entry name" value="TonB-dependent receptor, beta-barrel domain"/>
    <property type="match status" value="1"/>
</dbReference>
<evidence type="ECO:0000256" key="4">
    <source>
        <dbReference type="ARBA" id="ARBA00022692"/>
    </source>
</evidence>
<protein>
    <submittedName>
        <fullName evidence="10">TonB-dependent copper receptor</fullName>
    </submittedName>
</protein>
<proteinExistence type="inferred from homology"/>
<evidence type="ECO:0000256" key="6">
    <source>
        <dbReference type="ARBA" id="ARBA00023237"/>
    </source>
</evidence>
<keyword evidence="8" id="KW-0732">Signal</keyword>
<dbReference type="AlphaFoldDB" id="A0A4U1BQ95"/>
<evidence type="ECO:0000256" key="7">
    <source>
        <dbReference type="PROSITE-ProRule" id="PRU01360"/>
    </source>
</evidence>
<comment type="similarity">
    <text evidence="7">Belongs to the TonB-dependent receptor family.</text>
</comment>
<dbReference type="GO" id="GO:0009279">
    <property type="term" value="C:cell outer membrane"/>
    <property type="evidence" value="ECO:0007669"/>
    <property type="project" value="UniProtKB-SubCell"/>
</dbReference>
<evidence type="ECO:0000256" key="3">
    <source>
        <dbReference type="ARBA" id="ARBA00022452"/>
    </source>
</evidence>
<evidence type="ECO:0000256" key="2">
    <source>
        <dbReference type="ARBA" id="ARBA00022448"/>
    </source>
</evidence>
<dbReference type="Proteomes" id="UP000305675">
    <property type="component" value="Unassembled WGS sequence"/>
</dbReference>
<dbReference type="EMBL" id="SWCJ01000003">
    <property type="protein sequence ID" value="TKB56789.1"/>
    <property type="molecule type" value="Genomic_DNA"/>
</dbReference>
<feature type="chain" id="PRO_5020269172" evidence="8">
    <location>
        <begin position="25"/>
        <end position="661"/>
    </location>
</feature>
<dbReference type="GO" id="GO:0044718">
    <property type="term" value="P:siderophore transmembrane transport"/>
    <property type="evidence" value="ECO:0007669"/>
    <property type="project" value="TreeGrafter"/>
</dbReference>
<keyword evidence="10" id="KW-0675">Receptor</keyword>
<feature type="signal peptide" evidence="8">
    <location>
        <begin position="1"/>
        <end position="24"/>
    </location>
</feature>
<dbReference type="PROSITE" id="PS52016">
    <property type="entry name" value="TONB_DEPENDENT_REC_3"/>
    <property type="match status" value="1"/>
</dbReference>
<sequence>MKMKTTALSSAILLALGASSSALADDLEFQCGEERCDEVLVISAEPMQSPLTTVTDPKQPRQPLPAFDGSGFLKTLPGFTVTRKGGSGGDISLRGLGGSRVNIVNDGKQMGGTCGGRMDPPTNYISPETFEKVTIIKGPQTVKYGPVGSAGTVLFERDHYGVTEKGAEGRASLTAGNFGRQDYLFELTTGDTEYYWSLDVNGSESDDFEDGDGRSMQSEYDRENLHTAIGWTPDEHSVIELSYGNSSGNAEYADRANKARTIDNENLTLFAKTALNYGPLTGIEFQAYGNENDHIMDQFDRPVEDPDNLPVGMNPRRTNYGGHLYLDLSFDNISATVGLDHLDSTQDMRSGTSLDQLESAPYKDVFSKTQWGLFIESDIDLGQGTLFTGLRWDNWQTKLLGMWAGANKDNSRSDDLFSGFGRYELAQGNHSWILGFGHAQRPADYWEVMKASKKLTLEAETTNQLDIGWHYDGDVVLSASLFYADIQDYILIDTQSMPNARNIDASLYGGELSLSYDFADAWQWVTTVAYTHGDNDTDKNPLGQVSPLEAKFALNYDGNDWGMGVLWRVVAEQDRVAVGQGNIVGQDLGETAGFGVLSINVAYKHWDDLTLSLGIDNLLDKTYAEHVSKSGAGNDLLLPEERTVQVNEPGRTLWAKLDYKF</sequence>
<keyword evidence="4 7" id="KW-0812">Transmembrane</keyword>
<evidence type="ECO:0000256" key="5">
    <source>
        <dbReference type="ARBA" id="ARBA00023136"/>
    </source>
</evidence>
<dbReference type="NCBIfam" id="TIGR01778">
    <property type="entry name" value="TonB-copper"/>
    <property type="match status" value="1"/>
</dbReference>
<keyword evidence="2 7" id="KW-0813">Transport</keyword>
<organism evidence="10 11">
    <name type="scientific">Ferrimonas aestuarii</name>
    <dbReference type="NCBI Taxonomy" id="2569539"/>
    <lineage>
        <taxon>Bacteria</taxon>
        <taxon>Pseudomonadati</taxon>
        <taxon>Pseudomonadota</taxon>
        <taxon>Gammaproteobacteria</taxon>
        <taxon>Alteromonadales</taxon>
        <taxon>Ferrimonadaceae</taxon>
        <taxon>Ferrimonas</taxon>
    </lineage>
</organism>
<evidence type="ECO:0000259" key="9">
    <source>
        <dbReference type="Pfam" id="PF07715"/>
    </source>
</evidence>
<dbReference type="Pfam" id="PF07715">
    <property type="entry name" value="Plug"/>
    <property type="match status" value="1"/>
</dbReference>
<comment type="subcellular location">
    <subcellularLocation>
        <location evidence="1 7">Cell outer membrane</location>
        <topology evidence="1 7">Multi-pass membrane protein</topology>
    </subcellularLocation>
</comment>
<reference evidence="10 11" key="1">
    <citation type="submission" date="2019-04" db="EMBL/GenBank/DDBJ databases">
        <authorList>
            <person name="Hwang J.C."/>
        </authorList>
    </citation>
    <scope>NUCLEOTIDE SEQUENCE [LARGE SCALE GENOMIC DNA]</scope>
    <source>
        <strain evidence="10 11">IMCC35002</strain>
    </source>
</reference>
<dbReference type="CDD" id="cd01347">
    <property type="entry name" value="ligand_gated_channel"/>
    <property type="match status" value="1"/>
</dbReference>
<accession>A0A4U1BQ95</accession>
<keyword evidence="11" id="KW-1185">Reference proteome</keyword>
<dbReference type="InterPro" id="IPR010100">
    <property type="entry name" value="TonB-dep_Cu_rcpt"/>
</dbReference>
<comment type="caution">
    <text evidence="10">The sequence shown here is derived from an EMBL/GenBank/DDBJ whole genome shotgun (WGS) entry which is preliminary data.</text>
</comment>
<keyword evidence="6 7" id="KW-0998">Cell outer membrane</keyword>
<dbReference type="InterPro" id="IPR012910">
    <property type="entry name" value="Plug_dom"/>
</dbReference>
<evidence type="ECO:0000256" key="8">
    <source>
        <dbReference type="SAM" id="SignalP"/>
    </source>
</evidence>
<dbReference type="SUPFAM" id="SSF56935">
    <property type="entry name" value="Porins"/>
    <property type="match status" value="1"/>
</dbReference>
<name>A0A4U1BQ95_9GAMM</name>
<evidence type="ECO:0000313" key="10">
    <source>
        <dbReference type="EMBL" id="TKB56789.1"/>
    </source>
</evidence>